<dbReference type="Proteomes" id="UP001147653">
    <property type="component" value="Unassembled WGS sequence"/>
</dbReference>
<dbReference type="InterPro" id="IPR041664">
    <property type="entry name" value="AAA_16"/>
</dbReference>
<keyword evidence="1" id="KW-0547">Nucleotide-binding</keyword>
<evidence type="ECO:0000313" key="6">
    <source>
        <dbReference type="Proteomes" id="UP001147653"/>
    </source>
</evidence>
<dbReference type="GO" id="GO:0004016">
    <property type="term" value="F:adenylate cyclase activity"/>
    <property type="evidence" value="ECO:0007669"/>
    <property type="project" value="TreeGrafter"/>
</dbReference>
<dbReference type="EMBL" id="JAPDDP010000005">
    <property type="protein sequence ID" value="MDA0179581.1"/>
    <property type="molecule type" value="Genomic_DNA"/>
</dbReference>
<feature type="domain" description="Orc1-like AAA ATPase" evidence="4">
    <location>
        <begin position="3"/>
        <end position="156"/>
    </location>
</feature>
<evidence type="ECO:0000256" key="3">
    <source>
        <dbReference type="SAM" id="MobiDB-lite"/>
    </source>
</evidence>
<dbReference type="PANTHER" id="PTHR16305">
    <property type="entry name" value="TESTICULAR SOLUBLE ADENYLYL CYCLASE"/>
    <property type="match status" value="1"/>
</dbReference>
<keyword evidence="6" id="KW-1185">Reference proteome</keyword>
<dbReference type="Pfam" id="PF13191">
    <property type="entry name" value="AAA_16"/>
    <property type="match status" value="1"/>
</dbReference>
<gene>
    <name evidence="5" type="ORF">OJ997_04680</name>
</gene>
<dbReference type="PANTHER" id="PTHR16305:SF35">
    <property type="entry name" value="TRANSCRIPTIONAL ACTIVATOR DOMAIN"/>
    <property type="match status" value="1"/>
</dbReference>
<evidence type="ECO:0000256" key="2">
    <source>
        <dbReference type="ARBA" id="ARBA00022840"/>
    </source>
</evidence>
<proteinExistence type="predicted"/>
<dbReference type="GO" id="GO:0005737">
    <property type="term" value="C:cytoplasm"/>
    <property type="evidence" value="ECO:0007669"/>
    <property type="project" value="TreeGrafter"/>
</dbReference>
<name>A0A9X3N4Z3_9ACTN</name>
<keyword evidence="2" id="KW-0067">ATP-binding</keyword>
<organism evidence="5 6">
    <name type="scientific">Solirubrobacter phytolaccae</name>
    <dbReference type="NCBI Taxonomy" id="1404360"/>
    <lineage>
        <taxon>Bacteria</taxon>
        <taxon>Bacillati</taxon>
        <taxon>Actinomycetota</taxon>
        <taxon>Thermoleophilia</taxon>
        <taxon>Solirubrobacterales</taxon>
        <taxon>Solirubrobacteraceae</taxon>
        <taxon>Solirubrobacter</taxon>
    </lineage>
</organism>
<accession>A0A9X3N4Z3</accession>
<feature type="non-terminal residue" evidence="5">
    <location>
        <position position="497"/>
    </location>
</feature>
<protein>
    <submittedName>
        <fullName evidence="5">AAA family ATPase</fullName>
    </submittedName>
</protein>
<evidence type="ECO:0000256" key="1">
    <source>
        <dbReference type="ARBA" id="ARBA00022741"/>
    </source>
</evidence>
<dbReference type="AlphaFoldDB" id="A0A9X3N4Z3"/>
<comment type="caution">
    <text evidence="5">The sequence shown here is derived from an EMBL/GenBank/DDBJ whole genome shotgun (WGS) entry which is preliminary data.</text>
</comment>
<evidence type="ECO:0000313" key="5">
    <source>
        <dbReference type="EMBL" id="MDA0179581.1"/>
    </source>
</evidence>
<reference evidence="5" key="1">
    <citation type="submission" date="2022-10" db="EMBL/GenBank/DDBJ databases">
        <title>The WGS of Solirubrobacter phytolaccae KCTC 29190.</title>
        <authorList>
            <person name="Jiang Z."/>
        </authorList>
    </citation>
    <scope>NUCLEOTIDE SEQUENCE</scope>
    <source>
        <strain evidence="5">KCTC 29190</strain>
    </source>
</reference>
<feature type="compositionally biased region" description="Basic and acidic residues" evidence="3">
    <location>
        <begin position="476"/>
        <end position="497"/>
    </location>
</feature>
<evidence type="ECO:0000259" key="4">
    <source>
        <dbReference type="Pfam" id="PF13191"/>
    </source>
</evidence>
<feature type="region of interest" description="Disordered" evidence="3">
    <location>
        <begin position="466"/>
        <end position="497"/>
    </location>
</feature>
<dbReference type="GO" id="GO:0005524">
    <property type="term" value="F:ATP binding"/>
    <property type="evidence" value="ECO:0007669"/>
    <property type="project" value="UniProtKB-KW"/>
</dbReference>
<sequence length="497" mass="51432">MIERDPELETLQTAVRAGRGVVVIEAAAGLGKTALLEQGAALAGADGWTVRRAAPSPLEQRLPFGVVRALLEAPAREYPELMDGAACAAGELLRDGVSPHGDSSLLTIAHSTLWFCSALASEAPLALVVDDAQWADRMSLGVLAYLARRIEDLPLALFVGTRTSSDLLSLLGGVRTATVLHPRPLSARGAAELIRRVAPETPGPVCRDLQRATGGVPWLITELALTAPGEISEPARARVRRRLAELAARERAVIEALAVVGEDASPHVLAEVAGVSVGEVPLARDLLVDAGLLATDCDHFVHGVIATAIAAELTCGERERLHRAAARALIGAGADPRTVAGHLLEVSPSANPEITAWLVAAAEDSRGEEASTYLRRALDEGAPTDDRAALLAALGIASFDAALPDAHDWLRAAADEGVRTVDVVSRLAGLGEALDDSAAALDAYVEDTPEHARRVAALVARRDDAGASRGAAARGDGAHGDGAHGDGAHGDGAHAHG</sequence>